<keyword evidence="4 7" id="KW-0812">Transmembrane</keyword>
<reference evidence="10" key="1">
    <citation type="submission" date="2023-07" db="EMBL/GenBank/DDBJ databases">
        <title>Christiangramia sp. SM2212., a novel bacterium of the family Flavobacteriaceae isolated from the sea sediment.</title>
        <authorList>
            <person name="Wang J."/>
            <person name="Zhang X."/>
        </authorList>
    </citation>
    <scope>NUCLEOTIDE SEQUENCE [LARGE SCALE GENOMIC DNA]</scope>
    <source>
        <strain evidence="10">SM2212</strain>
    </source>
</reference>
<evidence type="ECO:0000256" key="6">
    <source>
        <dbReference type="ARBA" id="ARBA00023136"/>
    </source>
</evidence>
<evidence type="ECO:0000259" key="8">
    <source>
        <dbReference type="Pfam" id="PF02308"/>
    </source>
</evidence>
<comment type="similarity">
    <text evidence="2">Belongs to the MgtC/SapB family.</text>
</comment>
<evidence type="ECO:0000256" key="5">
    <source>
        <dbReference type="ARBA" id="ARBA00022989"/>
    </source>
</evidence>
<evidence type="ECO:0000256" key="3">
    <source>
        <dbReference type="ARBA" id="ARBA00022475"/>
    </source>
</evidence>
<comment type="subcellular location">
    <subcellularLocation>
        <location evidence="1">Cell membrane</location>
        <topology evidence="1">Multi-pass membrane protein</topology>
    </subcellularLocation>
</comment>
<dbReference type="PRINTS" id="PR01837">
    <property type="entry name" value="MGTCSAPBPROT"/>
</dbReference>
<dbReference type="EMBL" id="JAVJIU010000001">
    <property type="protein sequence ID" value="MDR5589157.1"/>
    <property type="molecule type" value="Genomic_DNA"/>
</dbReference>
<keyword evidence="10" id="KW-1185">Reference proteome</keyword>
<feature type="transmembrane region" description="Helical" evidence="7">
    <location>
        <begin position="6"/>
        <end position="23"/>
    </location>
</feature>
<evidence type="ECO:0000313" key="10">
    <source>
        <dbReference type="Proteomes" id="UP001257234"/>
    </source>
</evidence>
<organism evidence="9 10">
    <name type="scientific">Christiangramia sediminicola</name>
    <dbReference type="NCBI Taxonomy" id="3073267"/>
    <lineage>
        <taxon>Bacteria</taxon>
        <taxon>Pseudomonadati</taxon>
        <taxon>Bacteroidota</taxon>
        <taxon>Flavobacteriia</taxon>
        <taxon>Flavobacteriales</taxon>
        <taxon>Flavobacteriaceae</taxon>
        <taxon>Christiangramia</taxon>
    </lineage>
</organism>
<gene>
    <name evidence="9" type="ORF">RE431_00790</name>
</gene>
<sequence length="150" mass="16229">MNWELFALRAILATIAGLIIGLEREIQGKEAGLKTNALVSLGSAMFILMSMEFEGDKYVDITRVLGQVVVGIGFIGAGTILEKQRKVKGLTTAATVWCSAATGCLAGFGMYTELGIVSAIILIINLVFGYIEHKMKKKAKAEENDKEEQD</sequence>
<feature type="transmembrane region" description="Helical" evidence="7">
    <location>
        <begin position="89"/>
        <end position="108"/>
    </location>
</feature>
<evidence type="ECO:0000256" key="1">
    <source>
        <dbReference type="ARBA" id="ARBA00004651"/>
    </source>
</evidence>
<evidence type="ECO:0000256" key="4">
    <source>
        <dbReference type="ARBA" id="ARBA00022692"/>
    </source>
</evidence>
<feature type="transmembrane region" description="Helical" evidence="7">
    <location>
        <begin position="65"/>
        <end position="82"/>
    </location>
</feature>
<proteinExistence type="inferred from homology"/>
<name>A0ABU1EM60_9FLAO</name>
<protein>
    <submittedName>
        <fullName evidence="9">MgtC/SapB family protein</fullName>
    </submittedName>
</protein>
<feature type="transmembrane region" description="Helical" evidence="7">
    <location>
        <begin position="35"/>
        <end position="53"/>
    </location>
</feature>
<keyword evidence="3" id="KW-1003">Cell membrane</keyword>
<evidence type="ECO:0000256" key="2">
    <source>
        <dbReference type="ARBA" id="ARBA00009298"/>
    </source>
</evidence>
<dbReference type="RefSeq" id="WP_309560058.1">
    <property type="nucleotide sequence ID" value="NZ_JAVJIU010000001.1"/>
</dbReference>
<accession>A0ABU1EM60</accession>
<dbReference type="InterPro" id="IPR003416">
    <property type="entry name" value="MgtC/SapB/SrpB/YhiD_fam"/>
</dbReference>
<comment type="caution">
    <text evidence="9">The sequence shown here is derived from an EMBL/GenBank/DDBJ whole genome shotgun (WGS) entry which is preliminary data.</text>
</comment>
<dbReference type="Pfam" id="PF02308">
    <property type="entry name" value="MgtC"/>
    <property type="match status" value="1"/>
</dbReference>
<keyword evidence="5 7" id="KW-1133">Transmembrane helix</keyword>
<dbReference type="InterPro" id="IPR049177">
    <property type="entry name" value="MgtC_SapB_SrpB_YhiD_N"/>
</dbReference>
<feature type="domain" description="MgtC/SapB/SrpB/YhiD N-terminal" evidence="8">
    <location>
        <begin position="11"/>
        <end position="132"/>
    </location>
</feature>
<evidence type="ECO:0000313" key="9">
    <source>
        <dbReference type="EMBL" id="MDR5589157.1"/>
    </source>
</evidence>
<keyword evidence="6 7" id="KW-0472">Membrane</keyword>
<evidence type="ECO:0000256" key="7">
    <source>
        <dbReference type="SAM" id="Phobius"/>
    </source>
</evidence>
<dbReference type="Proteomes" id="UP001257234">
    <property type="component" value="Unassembled WGS sequence"/>
</dbReference>
<dbReference type="PANTHER" id="PTHR33778">
    <property type="entry name" value="PROTEIN MGTC"/>
    <property type="match status" value="1"/>
</dbReference>
<feature type="transmembrane region" description="Helical" evidence="7">
    <location>
        <begin position="114"/>
        <end position="131"/>
    </location>
</feature>
<dbReference type="PANTHER" id="PTHR33778:SF1">
    <property type="entry name" value="MAGNESIUM TRANSPORTER YHID-RELATED"/>
    <property type="match status" value="1"/>
</dbReference>